<dbReference type="Proteomes" id="UP001161247">
    <property type="component" value="Chromosome 1"/>
</dbReference>
<dbReference type="PANTHER" id="PTHR34937">
    <property type="entry name" value="OS08G0559800 PROTEIN"/>
    <property type="match status" value="1"/>
</dbReference>
<dbReference type="EMBL" id="OX459118">
    <property type="protein sequence ID" value="CAI9092249.1"/>
    <property type="molecule type" value="Genomic_DNA"/>
</dbReference>
<reference evidence="3" key="1">
    <citation type="submission" date="2023-03" db="EMBL/GenBank/DDBJ databases">
        <authorList>
            <person name="Julca I."/>
        </authorList>
    </citation>
    <scope>NUCLEOTIDE SEQUENCE</scope>
</reference>
<evidence type="ECO:0000256" key="1">
    <source>
        <dbReference type="SAM" id="Coils"/>
    </source>
</evidence>
<evidence type="ECO:0000256" key="2">
    <source>
        <dbReference type="SAM" id="MobiDB-lite"/>
    </source>
</evidence>
<organism evidence="3 4">
    <name type="scientific">Oldenlandia corymbosa var. corymbosa</name>
    <dbReference type="NCBI Taxonomy" id="529605"/>
    <lineage>
        <taxon>Eukaryota</taxon>
        <taxon>Viridiplantae</taxon>
        <taxon>Streptophyta</taxon>
        <taxon>Embryophyta</taxon>
        <taxon>Tracheophyta</taxon>
        <taxon>Spermatophyta</taxon>
        <taxon>Magnoliopsida</taxon>
        <taxon>eudicotyledons</taxon>
        <taxon>Gunneridae</taxon>
        <taxon>Pentapetalae</taxon>
        <taxon>asterids</taxon>
        <taxon>lamiids</taxon>
        <taxon>Gentianales</taxon>
        <taxon>Rubiaceae</taxon>
        <taxon>Rubioideae</taxon>
        <taxon>Spermacoceae</taxon>
        <taxon>Hedyotis-Oldenlandia complex</taxon>
        <taxon>Oldenlandia</taxon>
    </lineage>
</organism>
<dbReference type="AlphaFoldDB" id="A0AAV1C9H5"/>
<name>A0AAV1C9H5_OLDCO</name>
<accession>A0AAV1C9H5</accession>
<keyword evidence="4" id="KW-1185">Reference proteome</keyword>
<protein>
    <submittedName>
        <fullName evidence="3">OLC1v1027441C1</fullName>
    </submittedName>
</protein>
<gene>
    <name evidence="3" type="ORF">OLC1_LOCUS3965</name>
</gene>
<dbReference type="InterPro" id="IPR040300">
    <property type="entry name" value="At3g49055-like"/>
</dbReference>
<feature type="coiled-coil region" evidence="1">
    <location>
        <begin position="172"/>
        <end position="217"/>
    </location>
</feature>
<feature type="coiled-coil region" evidence="1">
    <location>
        <begin position="450"/>
        <end position="477"/>
    </location>
</feature>
<proteinExistence type="predicted"/>
<feature type="coiled-coil region" evidence="1">
    <location>
        <begin position="37"/>
        <end position="78"/>
    </location>
</feature>
<sequence>MDSINGHDSAASPGKPEGIPDEHSGQTLDNVSVRSELESLRAAYLALQSECTRKEESLSQMIREKEEALKQNSDLLDAIKDVSRLQARSLEREGVLLREKEEIKRELGDSREIVEVLLKEKSEQSREFSQCLDAVKVIKQGMAKVISSISEEGEENQIVESEGGGEDLKVELKGISELVNRVRLKLDEFKEKGDKQRRELEQGLVSLTEENRDINDLLRIALVEKDTVERSLSKLRGNNEQKRGVILQIAERGLQRVGFSFGFMLGTGADELSSETSATASAASNSDGSDFDEEAVSLASTVEKIMKNMRLEVTQLRRSLDESRSEIERLKSLRELQTHKIEESTLYIKELEERVRMLTHKVEELQIEIRGAEKEVVRWRNACELEVQAGKNVSEEHEKVINILKQELEKLRAALQASNSKMKLKDELVASAIAAREAAERSLQLADSRSAGLCERIEELTRQFEEAEKRERANRRMIKRICWPWRTLKFHATQTNMVLVGI</sequence>
<dbReference type="PANTHER" id="PTHR34937:SF2">
    <property type="entry name" value="OS08G0559800 PROTEIN"/>
    <property type="match status" value="1"/>
</dbReference>
<evidence type="ECO:0000313" key="3">
    <source>
        <dbReference type="EMBL" id="CAI9092249.1"/>
    </source>
</evidence>
<feature type="region of interest" description="Disordered" evidence="2">
    <location>
        <begin position="1"/>
        <end position="28"/>
    </location>
</feature>
<keyword evidence="1" id="KW-0175">Coiled coil</keyword>
<feature type="coiled-coil region" evidence="1">
    <location>
        <begin position="306"/>
        <end position="425"/>
    </location>
</feature>
<evidence type="ECO:0000313" key="4">
    <source>
        <dbReference type="Proteomes" id="UP001161247"/>
    </source>
</evidence>